<dbReference type="InterPro" id="IPR002049">
    <property type="entry name" value="LE_dom"/>
</dbReference>
<keyword evidence="2" id="KW-0677">Repeat</keyword>
<keyword evidence="1" id="KW-0732">Signal</keyword>
<keyword evidence="4" id="KW-0325">Glycoprotein</keyword>
<sequence>TGQYCDRCLPNHYGFSSEGCSQCSCDQYGSFDVQCDITSGQCPCKDNFMGQKCDLCEENKYRDGFECPNCPSCYREVQKRVNRYRRDLNLLQTAIFTLNSS</sequence>
<evidence type="ECO:0000256" key="5">
    <source>
        <dbReference type="ARBA" id="ARBA00023292"/>
    </source>
</evidence>
<evidence type="ECO:0000256" key="1">
    <source>
        <dbReference type="ARBA" id="ARBA00022729"/>
    </source>
</evidence>
<evidence type="ECO:0000256" key="3">
    <source>
        <dbReference type="ARBA" id="ARBA00023157"/>
    </source>
</evidence>
<feature type="disulfide bond" evidence="6">
    <location>
        <begin position="23"/>
        <end position="35"/>
    </location>
</feature>
<feature type="disulfide bond" evidence="6">
    <location>
        <begin position="25"/>
        <end position="42"/>
    </location>
</feature>
<dbReference type="Proteomes" id="UP000681967">
    <property type="component" value="Unassembled WGS sequence"/>
</dbReference>
<proteinExistence type="predicted"/>
<comment type="caution">
    <text evidence="6">Lacks conserved residue(s) required for the propagation of feature annotation.</text>
</comment>
<comment type="caution">
    <text evidence="8">The sequence shown here is derived from an EMBL/GenBank/DDBJ whole genome shotgun (WGS) entry which is preliminary data.</text>
</comment>
<dbReference type="PROSITE" id="PS01248">
    <property type="entry name" value="EGF_LAM_1"/>
    <property type="match status" value="1"/>
</dbReference>
<evidence type="ECO:0000313" key="8">
    <source>
        <dbReference type="EMBL" id="CAF5168677.1"/>
    </source>
</evidence>
<evidence type="ECO:0000256" key="4">
    <source>
        <dbReference type="ARBA" id="ARBA00023180"/>
    </source>
</evidence>
<dbReference type="PROSITE" id="PS50027">
    <property type="entry name" value="EGF_LAM_2"/>
    <property type="match status" value="1"/>
</dbReference>
<dbReference type="SMART" id="SM00180">
    <property type="entry name" value="EGF_Lam"/>
    <property type="match status" value="1"/>
</dbReference>
<dbReference type="Pfam" id="PF00053">
    <property type="entry name" value="EGF_laminin"/>
    <property type="match status" value="2"/>
</dbReference>
<dbReference type="SUPFAM" id="SSF57196">
    <property type="entry name" value="EGF/Laminin"/>
    <property type="match status" value="1"/>
</dbReference>
<dbReference type="AlphaFoldDB" id="A0A8S3GTS4"/>
<evidence type="ECO:0000256" key="2">
    <source>
        <dbReference type="ARBA" id="ARBA00022737"/>
    </source>
</evidence>
<dbReference type="Gene3D" id="2.170.300.10">
    <property type="entry name" value="Tie2 ligand-binding domain superfamily"/>
    <property type="match status" value="1"/>
</dbReference>
<dbReference type="CDD" id="cd00055">
    <property type="entry name" value="EGF_Lam"/>
    <property type="match status" value="1"/>
</dbReference>
<reference evidence="8" key="1">
    <citation type="submission" date="2021-02" db="EMBL/GenBank/DDBJ databases">
        <authorList>
            <person name="Nowell W R."/>
        </authorList>
    </citation>
    <scope>NUCLEOTIDE SEQUENCE</scope>
</reference>
<dbReference type="FunFam" id="2.10.25.10:FF:000242">
    <property type="entry name" value="Laminin subunit alpha 1"/>
    <property type="match status" value="1"/>
</dbReference>
<protein>
    <recommendedName>
        <fullName evidence="7">Laminin EGF-like domain-containing protein</fullName>
    </recommendedName>
</protein>
<organism evidence="8 9">
    <name type="scientific">Rotaria magnacalcarata</name>
    <dbReference type="NCBI Taxonomy" id="392030"/>
    <lineage>
        <taxon>Eukaryota</taxon>
        <taxon>Metazoa</taxon>
        <taxon>Spiralia</taxon>
        <taxon>Gnathifera</taxon>
        <taxon>Rotifera</taxon>
        <taxon>Eurotatoria</taxon>
        <taxon>Bdelloidea</taxon>
        <taxon>Philodinida</taxon>
        <taxon>Philodinidae</taxon>
        <taxon>Rotaria</taxon>
    </lineage>
</organism>
<feature type="non-terminal residue" evidence="8">
    <location>
        <position position="1"/>
    </location>
</feature>
<name>A0A8S3GTS4_9BILA</name>
<evidence type="ECO:0000256" key="6">
    <source>
        <dbReference type="PROSITE-ProRule" id="PRU00460"/>
    </source>
</evidence>
<keyword evidence="5 6" id="KW-0424">Laminin EGF-like domain</keyword>
<feature type="disulfide bond" evidence="6">
    <location>
        <begin position="44"/>
        <end position="53"/>
    </location>
</feature>
<accession>A0A8S3GTS4</accession>
<evidence type="ECO:0000313" key="9">
    <source>
        <dbReference type="Proteomes" id="UP000681967"/>
    </source>
</evidence>
<dbReference type="EMBL" id="CAJOBH010277221">
    <property type="protein sequence ID" value="CAF5168677.1"/>
    <property type="molecule type" value="Genomic_DNA"/>
</dbReference>
<feature type="non-terminal residue" evidence="8">
    <location>
        <position position="101"/>
    </location>
</feature>
<gene>
    <name evidence="8" type="ORF">BYL167_LOCUS76687</name>
</gene>
<feature type="domain" description="Laminin EGF-like" evidence="7">
    <location>
        <begin position="23"/>
        <end position="75"/>
    </location>
</feature>
<dbReference type="PRINTS" id="PR00011">
    <property type="entry name" value="EGFLAMININ"/>
</dbReference>
<evidence type="ECO:0000259" key="7">
    <source>
        <dbReference type="PROSITE" id="PS50027"/>
    </source>
</evidence>
<keyword evidence="3 6" id="KW-1015">Disulfide bond</keyword>